<evidence type="ECO:0000256" key="3">
    <source>
        <dbReference type="ARBA" id="ARBA00022448"/>
    </source>
</evidence>
<dbReference type="PROSITE" id="PS01040">
    <property type="entry name" value="SBP_BACTERIAL_5"/>
    <property type="match status" value="1"/>
</dbReference>
<dbReference type="InterPro" id="IPR030678">
    <property type="entry name" value="Peptide/Ni-bd"/>
</dbReference>
<protein>
    <submittedName>
        <fullName evidence="8">Bacterial extracellular solute-binding s, 5 Middle family protein</fullName>
    </submittedName>
</protein>
<dbReference type="Pfam" id="PF00496">
    <property type="entry name" value="SBP_bac_5"/>
    <property type="match status" value="1"/>
</dbReference>
<dbReference type="GO" id="GO:0043190">
    <property type="term" value="C:ATP-binding cassette (ABC) transporter complex"/>
    <property type="evidence" value="ECO:0007669"/>
    <property type="project" value="InterPro"/>
</dbReference>
<dbReference type="Proteomes" id="UP000031829">
    <property type="component" value="Chromosome"/>
</dbReference>
<dbReference type="RefSeq" id="WP_034654391.1">
    <property type="nucleotide sequence ID" value="NZ_BCVB01000007.1"/>
</dbReference>
<dbReference type="InterPro" id="IPR050034">
    <property type="entry name" value="Opp4A"/>
</dbReference>
<evidence type="ECO:0000256" key="6">
    <source>
        <dbReference type="SAM" id="SignalP"/>
    </source>
</evidence>
<dbReference type="SUPFAM" id="SSF53850">
    <property type="entry name" value="Periplasmic binding protein-like II"/>
    <property type="match status" value="1"/>
</dbReference>
<feature type="domain" description="Solute-binding protein family 5" evidence="7">
    <location>
        <begin position="100"/>
        <end position="496"/>
    </location>
</feature>
<reference evidence="8 9" key="1">
    <citation type="journal article" date="2015" name="Genome Announc.">
        <title>Complete genome sequences for 35 biothreat assay-relevant bacillus species.</title>
        <authorList>
            <person name="Johnson S.L."/>
            <person name="Daligault H.E."/>
            <person name="Davenport K.W."/>
            <person name="Jaissle J."/>
            <person name="Frey K.G."/>
            <person name="Ladner J.T."/>
            <person name="Broomall S.M."/>
            <person name="Bishop-Lilly K.A."/>
            <person name="Bruce D.C."/>
            <person name="Gibbons H.S."/>
            <person name="Coyne S.R."/>
            <person name="Lo C.C."/>
            <person name="Meincke L."/>
            <person name="Munk A.C."/>
            <person name="Koroleva G.I."/>
            <person name="Rosenzweig C.N."/>
            <person name="Palacios G.F."/>
            <person name="Redden C.L."/>
            <person name="Minogue T.D."/>
            <person name="Chain P.S."/>
        </authorList>
    </citation>
    <scope>NUCLEOTIDE SEQUENCE [LARGE SCALE GENOMIC DNA]</scope>
    <source>
        <strain evidence="9">ATCC 14581 / DSM 32 / JCM 2506 / NBRC 15308 / NCIMB 9376 / NCTC 10342 / NRRL B-14308 / VKM B-512</strain>
    </source>
</reference>
<evidence type="ECO:0000313" key="8">
    <source>
        <dbReference type="EMBL" id="AJI22359.1"/>
    </source>
</evidence>
<dbReference type="Gene3D" id="3.10.105.10">
    <property type="entry name" value="Dipeptide-binding Protein, Domain 3"/>
    <property type="match status" value="1"/>
</dbReference>
<dbReference type="PANTHER" id="PTHR30290:SF9">
    <property type="entry name" value="OLIGOPEPTIDE-BINDING PROTEIN APPA"/>
    <property type="match status" value="1"/>
</dbReference>
<dbReference type="EMBL" id="CP009920">
    <property type="protein sequence ID" value="AJI22359.1"/>
    <property type="molecule type" value="Genomic_DNA"/>
</dbReference>
<keyword evidence="4 6" id="KW-0732">Signal</keyword>
<feature type="region of interest" description="Disordered" evidence="5">
    <location>
        <begin position="26"/>
        <end position="56"/>
    </location>
</feature>
<dbReference type="HOGENOM" id="CLU_017028_8_0_9"/>
<dbReference type="NCBIfam" id="NF045467">
    <property type="entry name" value="Opp4A"/>
    <property type="match status" value="1"/>
</dbReference>
<comment type="subcellular location">
    <subcellularLocation>
        <location evidence="1">Cell membrane</location>
        <topology evidence="1">Lipid-anchor</topology>
    </subcellularLocation>
</comment>
<sequence length="579" mass="65137">MMKKKSFLSLVSILLVLSLFLAACSGGSSSSSSSNKEGGETKTEGAKTDKPKDGGTITYGIDGAPEGLFEYALYGSAYDSQILEFINEGLFTYDKKLKIKSDLATWNVSGDKLTYTFKLKKGIKWHNGDPLTADDFKYTYETIADKDYTGPRYVNVEHIKGAQEYHDGKADSISGVEVVDPQTFKVTFKEVRVNNLDNLWPYPMPKKYYEGIAVKDLAESKQVRKEPIGVGPFKVKKVVASEYVQMERNDDYWKGKPHLDGVVVKVLDPSVSAGALKKGDVDIMDVRPADLGQVEKAENLDFLEGKSTSYSYIGLRFGHRDQKAGKNVDDYEKFKDLKLRQALLYAIDRKAMVKAFMNDKAVVSNTVIPSVFWIAADQKDLTKYKYSPEKAKKLLAEAGYKDKNNDGFVEDPNGKPFTISFGHYAGPANFEGRAKAIMQAWNDIGIKTKLATGSLVEFNLYNEMKDNDDKALEAFFGSWDTGSDPDPTGLWSSDAEWNYGRWVNKESDEMLKDGLSEKSFDDKYRKDVYVKWQKFFNEQLPVLPLWENINIYAVNKRVKNVTLDPSTVVVDPEKWSVTE</sequence>
<dbReference type="InterPro" id="IPR023765">
    <property type="entry name" value="SBP_5_CS"/>
</dbReference>
<dbReference type="PANTHER" id="PTHR30290">
    <property type="entry name" value="PERIPLASMIC BINDING COMPONENT OF ABC TRANSPORTER"/>
    <property type="match status" value="1"/>
</dbReference>
<proteinExistence type="inferred from homology"/>
<dbReference type="GO" id="GO:1904680">
    <property type="term" value="F:peptide transmembrane transporter activity"/>
    <property type="evidence" value="ECO:0007669"/>
    <property type="project" value="TreeGrafter"/>
</dbReference>
<organism evidence="8 9">
    <name type="scientific">Priestia megaterium (strain ATCC 14581 / DSM 32 / CCUG 1817 / JCM 2506 / NBRC 15308 / NCIMB 9376 / NCTC 10342 / NRRL B-14308 / VKM B-512 / Ford 19)</name>
    <name type="common">Bacillus megaterium</name>
    <dbReference type="NCBI Taxonomy" id="1348623"/>
    <lineage>
        <taxon>Bacteria</taxon>
        <taxon>Bacillati</taxon>
        <taxon>Bacillota</taxon>
        <taxon>Bacilli</taxon>
        <taxon>Bacillales</taxon>
        <taxon>Bacillaceae</taxon>
        <taxon>Priestia</taxon>
    </lineage>
</organism>
<dbReference type="AlphaFoldDB" id="A0A0B6AR95"/>
<accession>A0A0B6AR95</accession>
<dbReference type="Gene3D" id="3.90.76.10">
    <property type="entry name" value="Dipeptide-binding Protein, Domain 1"/>
    <property type="match status" value="1"/>
</dbReference>
<name>A0A0B6AR95_PRIM2</name>
<dbReference type="InterPro" id="IPR039424">
    <property type="entry name" value="SBP_5"/>
</dbReference>
<dbReference type="Gene3D" id="3.40.190.10">
    <property type="entry name" value="Periplasmic binding protein-like II"/>
    <property type="match status" value="1"/>
</dbReference>
<feature type="signal peptide" evidence="6">
    <location>
        <begin position="1"/>
        <end position="23"/>
    </location>
</feature>
<evidence type="ECO:0000256" key="1">
    <source>
        <dbReference type="ARBA" id="ARBA00004193"/>
    </source>
</evidence>
<gene>
    <name evidence="8" type="ORF">BG04_2991</name>
</gene>
<comment type="similarity">
    <text evidence="2">Belongs to the bacterial solute-binding protein 5 family.</text>
</comment>
<dbReference type="KEGG" id="bmeg:BG04_2991"/>
<evidence type="ECO:0000313" key="9">
    <source>
        <dbReference type="Proteomes" id="UP000031829"/>
    </source>
</evidence>
<feature type="compositionally biased region" description="Basic and acidic residues" evidence="5">
    <location>
        <begin position="37"/>
        <end position="53"/>
    </location>
</feature>
<dbReference type="GO" id="GO:0042597">
    <property type="term" value="C:periplasmic space"/>
    <property type="evidence" value="ECO:0007669"/>
    <property type="project" value="UniProtKB-ARBA"/>
</dbReference>
<evidence type="ECO:0000256" key="5">
    <source>
        <dbReference type="SAM" id="MobiDB-lite"/>
    </source>
</evidence>
<evidence type="ECO:0000256" key="4">
    <source>
        <dbReference type="ARBA" id="ARBA00022729"/>
    </source>
</evidence>
<keyword evidence="3" id="KW-0813">Transport</keyword>
<feature type="chain" id="PRO_5038988190" evidence="6">
    <location>
        <begin position="24"/>
        <end position="579"/>
    </location>
</feature>
<dbReference type="PIRSF" id="PIRSF002741">
    <property type="entry name" value="MppA"/>
    <property type="match status" value="1"/>
</dbReference>
<dbReference type="PROSITE" id="PS51257">
    <property type="entry name" value="PROKAR_LIPOPROTEIN"/>
    <property type="match status" value="1"/>
</dbReference>
<dbReference type="GeneID" id="93641057"/>
<evidence type="ECO:0000259" key="7">
    <source>
        <dbReference type="Pfam" id="PF00496"/>
    </source>
</evidence>
<evidence type="ECO:0000256" key="2">
    <source>
        <dbReference type="ARBA" id="ARBA00005695"/>
    </source>
</evidence>
<dbReference type="InterPro" id="IPR000914">
    <property type="entry name" value="SBP_5_dom"/>
</dbReference>
<dbReference type="GO" id="GO:0015833">
    <property type="term" value="P:peptide transport"/>
    <property type="evidence" value="ECO:0007669"/>
    <property type="project" value="TreeGrafter"/>
</dbReference>